<evidence type="ECO:0000313" key="2">
    <source>
        <dbReference type="Proteomes" id="UP000886700"/>
    </source>
</evidence>
<reference evidence="3" key="1">
    <citation type="submission" date="2025-08" db="UniProtKB">
        <authorList>
            <consortium name="RefSeq"/>
        </authorList>
    </citation>
    <scope>IDENTIFICATION</scope>
    <source>
        <tissue evidence="3">Liver</tissue>
    </source>
</reference>
<dbReference type="Proteomes" id="UP000886700">
    <property type="component" value="Unplaced"/>
</dbReference>
<feature type="region of interest" description="Disordered" evidence="1">
    <location>
        <begin position="100"/>
        <end position="151"/>
    </location>
</feature>
<keyword evidence="2" id="KW-1185">Reference proteome</keyword>
<evidence type="ECO:0000256" key="1">
    <source>
        <dbReference type="SAM" id="MobiDB-lite"/>
    </source>
</evidence>
<accession>A0ABM2YH26</accession>
<name>A0ABM2YH26_MESAU</name>
<protein>
    <submittedName>
        <fullName evidence="3">Uncharacterized protein LOC106022350 isoform X1</fullName>
    </submittedName>
</protein>
<dbReference type="RefSeq" id="XP_040614039.1">
    <property type="nucleotide sequence ID" value="XM_040758105.1"/>
</dbReference>
<proteinExistence type="predicted"/>
<dbReference type="GeneID" id="106022350"/>
<sequence length="256" mass="27631">MRKEGGQRHRALPGYTSLAVTAAPADTLGRVPAAVVPTTCHPPWKRTISSGSPGRGLARSPAPPGCRHDIWREGGDLSTWITLTAAAMLSPGLAYHAPSVPGDDNYSDQPGDLLGNQSRSMRWPRSRDRRASPRRMRPGRGGDTLSHLPPARPPGLCSLRGLHPRCWPTVEAPSRARTQQRPRGLESQVYNTRVRLGEGLWGHVLDTLVCVCKGKATEHTSGRGGTTVRCATAMCAPAYPTRPPGHGCCCRLVLFF</sequence>
<evidence type="ECO:0000313" key="3">
    <source>
        <dbReference type="RefSeq" id="XP_040614039.1"/>
    </source>
</evidence>
<organism evidence="2 3">
    <name type="scientific">Mesocricetus auratus</name>
    <name type="common">Golden hamster</name>
    <dbReference type="NCBI Taxonomy" id="10036"/>
    <lineage>
        <taxon>Eukaryota</taxon>
        <taxon>Metazoa</taxon>
        <taxon>Chordata</taxon>
        <taxon>Craniata</taxon>
        <taxon>Vertebrata</taxon>
        <taxon>Euteleostomi</taxon>
        <taxon>Mammalia</taxon>
        <taxon>Eutheria</taxon>
        <taxon>Euarchontoglires</taxon>
        <taxon>Glires</taxon>
        <taxon>Rodentia</taxon>
        <taxon>Myomorpha</taxon>
        <taxon>Muroidea</taxon>
        <taxon>Cricetidae</taxon>
        <taxon>Cricetinae</taxon>
        <taxon>Mesocricetus</taxon>
    </lineage>
</organism>
<feature type="region of interest" description="Disordered" evidence="1">
    <location>
        <begin position="44"/>
        <end position="63"/>
    </location>
</feature>
<gene>
    <name evidence="3" type="primary">LOC106022350</name>
</gene>